<dbReference type="AlphaFoldDB" id="A0A2S0VLJ6"/>
<evidence type="ECO:0000313" key="4">
    <source>
        <dbReference type="Proteomes" id="UP000244441"/>
    </source>
</evidence>
<dbReference type="SUPFAM" id="SSF52172">
    <property type="entry name" value="CheY-like"/>
    <property type="match status" value="1"/>
</dbReference>
<gene>
    <name evidence="3" type="ORF">C2869_00790</name>
</gene>
<dbReference type="Gene3D" id="3.40.50.2300">
    <property type="match status" value="1"/>
</dbReference>
<dbReference type="InterPro" id="IPR011006">
    <property type="entry name" value="CheY-like_superfamily"/>
</dbReference>
<evidence type="ECO:0000313" key="3">
    <source>
        <dbReference type="EMBL" id="AWB65065.1"/>
    </source>
</evidence>
<dbReference type="SMART" id="SM00448">
    <property type="entry name" value="REC"/>
    <property type="match status" value="1"/>
</dbReference>
<feature type="modified residue" description="4-aspartylphosphate" evidence="1">
    <location>
        <position position="59"/>
    </location>
</feature>
<dbReference type="InterPro" id="IPR001789">
    <property type="entry name" value="Sig_transdc_resp-reg_receiver"/>
</dbReference>
<evidence type="ECO:0000259" key="2">
    <source>
        <dbReference type="PROSITE" id="PS50110"/>
    </source>
</evidence>
<dbReference type="InterPro" id="IPR052893">
    <property type="entry name" value="TCS_response_regulator"/>
</dbReference>
<dbReference type="Pfam" id="PF00072">
    <property type="entry name" value="Response_reg"/>
    <property type="match status" value="1"/>
</dbReference>
<keyword evidence="1" id="KW-0597">Phosphoprotein</keyword>
<keyword evidence="4" id="KW-1185">Reference proteome</keyword>
<dbReference type="EMBL" id="CP026604">
    <property type="protein sequence ID" value="AWB65065.1"/>
    <property type="molecule type" value="Genomic_DNA"/>
</dbReference>
<dbReference type="GO" id="GO:0000160">
    <property type="term" value="P:phosphorelay signal transduction system"/>
    <property type="evidence" value="ECO:0007669"/>
    <property type="project" value="InterPro"/>
</dbReference>
<organism evidence="3 4">
    <name type="scientific">Saccharobesus litoralis</name>
    <dbReference type="NCBI Taxonomy" id="2172099"/>
    <lineage>
        <taxon>Bacteria</taxon>
        <taxon>Pseudomonadati</taxon>
        <taxon>Pseudomonadota</taxon>
        <taxon>Gammaproteobacteria</taxon>
        <taxon>Alteromonadales</taxon>
        <taxon>Alteromonadaceae</taxon>
        <taxon>Saccharobesus</taxon>
    </lineage>
</organism>
<name>A0A2S0VLJ6_9ALTE</name>
<accession>A0A2S0VLJ6</accession>
<proteinExistence type="predicted"/>
<protein>
    <recommendedName>
        <fullName evidence="2">Response regulatory domain-containing protein</fullName>
    </recommendedName>
</protein>
<sequence length="139" mass="15984">MDMQDILLVEDDIDDIYFFLEAIKAIDPKINVNFLKDGSELMDWLKTTPSIHSSLIFLDLSTPKFDGRQVLKTLHDNKIINLICLVVYTTSSNPKDIKYAAEMGAKSYIVKPDTIKDLKAKLETTIKYWFTVNHEPLPF</sequence>
<feature type="domain" description="Response regulatory" evidence="2">
    <location>
        <begin position="5"/>
        <end position="126"/>
    </location>
</feature>
<evidence type="ECO:0000256" key="1">
    <source>
        <dbReference type="PROSITE-ProRule" id="PRU00169"/>
    </source>
</evidence>
<dbReference type="PROSITE" id="PS50110">
    <property type="entry name" value="RESPONSE_REGULATORY"/>
    <property type="match status" value="1"/>
</dbReference>
<reference evidence="3 4" key="1">
    <citation type="submission" date="2018-01" db="EMBL/GenBank/DDBJ databases">
        <title>Genome sequence of a Cantenovulum-like bacteria.</title>
        <authorList>
            <person name="Tan W.R."/>
            <person name="Lau N.-S."/>
            <person name="Go F."/>
            <person name="Amirul A.-A.A."/>
        </authorList>
    </citation>
    <scope>NUCLEOTIDE SEQUENCE [LARGE SCALE GENOMIC DNA]</scope>
    <source>
        <strain evidence="3 4">CCB-QB4</strain>
    </source>
</reference>
<dbReference type="KEGG" id="cate:C2869_00790"/>
<dbReference type="Proteomes" id="UP000244441">
    <property type="component" value="Chromosome"/>
</dbReference>
<dbReference type="PANTHER" id="PTHR44520">
    <property type="entry name" value="RESPONSE REGULATOR RCP1-RELATED"/>
    <property type="match status" value="1"/>
</dbReference>